<organism evidence="7 8">
    <name type="scientific">Haemaphysalis longicornis</name>
    <name type="common">Bush tick</name>
    <dbReference type="NCBI Taxonomy" id="44386"/>
    <lineage>
        <taxon>Eukaryota</taxon>
        <taxon>Metazoa</taxon>
        <taxon>Ecdysozoa</taxon>
        <taxon>Arthropoda</taxon>
        <taxon>Chelicerata</taxon>
        <taxon>Arachnida</taxon>
        <taxon>Acari</taxon>
        <taxon>Parasitiformes</taxon>
        <taxon>Ixodida</taxon>
        <taxon>Ixodoidea</taxon>
        <taxon>Ixodidae</taxon>
        <taxon>Haemaphysalinae</taxon>
        <taxon>Haemaphysalis</taxon>
    </lineage>
</organism>
<dbReference type="Proteomes" id="UP000821853">
    <property type="component" value="Unassembled WGS sequence"/>
</dbReference>
<evidence type="ECO:0000313" key="7">
    <source>
        <dbReference type="EMBL" id="KAH9377601.1"/>
    </source>
</evidence>
<evidence type="ECO:0000256" key="4">
    <source>
        <dbReference type="ARBA" id="ARBA00022989"/>
    </source>
</evidence>
<name>A0A9J6GS59_HAELO</name>
<reference evidence="7 8" key="1">
    <citation type="journal article" date="2020" name="Cell">
        <title>Large-Scale Comparative Analyses of Tick Genomes Elucidate Their Genetic Diversity and Vector Capacities.</title>
        <authorList>
            <consortium name="Tick Genome and Microbiome Consortium (TIGMIC)"/>
            <person name="Jia N."/>
            <person name="Wang J."/>
            <person name="Shi W."/>
            <person name="Du L."/>
            <person name="Sun Y."/>
            <person name="Zhan W."/>
            <person name="Jiang J.F."/>
            <person name="Wang Q."/>
            <person name="Zhang B."/>
            <person name="Ji P."/>
            <person name="Bell-Sakyi L."/>
            <person name="Cui X.M."/>
            <person name="Yuan T.T."/>
            <person name="Jiang B.G."/>
            <person name="Yang W.F."/>
            <person name="Lam T.T."/>
            <person name="Chang Q.C."/>
            <person name="Ding S.J."/>
            <person name="Wang X.J."/>
            <person name="Zhu J.G."/>
            <person name="Ruan X.D."/>
            <person name="Zhao L."/>
            <person name="Wei J.T."/>
            <person name="Ye R.Z."/>
            <person name="Que T.C."/>
            <person name="Du C.H."/>
            <person name="Zhou Y.H."/>
            <person name="Cheng J.X."/>
            <person name="Dai P.F."/>
            <person name="Guo W.B."/>
            <person name="Han X.H."/>
            <person name="Huang E.J."/>
            <person name="Li L.F."/>
            <person name="Wei W."/>
            <person name="Gao Y.C."/>
            <person name="Liu J.Z."/>
            <person name="Shao H.Z."/>
            <person name="Wang X."/>
            <person name="Wang C.C."/>
            <person name="Yang T.C."/>
            <person name="Huo Q.B."/>
            <person name="Li W."/>
            <person name="Chen H.Y."/>
            <person name="Chen S.E."/>
            <person name="Zhou L.G."/>
            <person name="Ni X.B."/>
            <person name="Tian J.H."/>
            <person name="Sheng Y."/>
            <person name="Liu T."/>
            <person name="Pan Y.S."/>
            <person name="Xia L.Y."/>
            <person name="Li J."/>
            <person name="Zhao F."/>
            <person name="Cao W.C."/>
        </authorList>
    </citation>
    <scope>NUCLEOTIDE SEQUENCE [LARGE SCALE GENOMIC DNA]</scope>
    <source>
        <strain evidence="7">HaeL-2018</strain>
    </source>
</reference>
<dbReference type="AlphaFoldDB" id="A0A9J6GS59"/>
<keyword evidence="4 6" id="KW-1133">Transmembrane helix</keyword>
<evidence type="ECO:0000313" key="8">
    <source>
        <dbReference type="Proteomes" id="UP000821853"/>
    </source>
</evidence>
<dbReference type="GO" id="GO:0016020">
    <property type="term" value="C:membrane"/>
    <property type="evidence" value="ECO:0007669"/>
    <property type="project" value="UniProtKB-SubCell"/>
</dbReference>
<keyword evidence="3 6" id="KW-0812">Transmembrane</keyword>
<dbReference type="VEuPathDB" id="VectorBase:HLOH_057823"/>
<gene>
    <name evidence="7" type="ORF">HPB48_011126</name>
</gene>
<comment type="subcellular location">
    <subcellularLocation>
        <location evidence="1">Membrane</location>
        <topology evidence="1">Multi-pass membrane protein</topology>
    </subcellularLocation>
</comment>
<evidence type="ECO:0000256" key="6">
    <source>
        <dbReference type="SAM" id="Phobius"/>
    </source>
</evidence>
<evidence type="ECO:0000256" key="3">
    <source>
        <dbReference type="ARBA" id="ARBA00022692"/>
    </source>
</evidence>
<dbReference type="InterPro" id="IPR036259">
    <property type="entry name" value="MFS_trans_sf"/>
</dbReference>
<evidence type="ECO:0008006" key="9">
    <source>
        <dbReference type="Google" id="ProtNLM"/>
    </source>
</evidence>
<evidence type="ECO:0000256" key="1">
    <source>
        <dbReference type="ARBA" id="ARBA00004141"/>
    </source>
</evidence>
<dbReference type="PANTHER" id="PTHR43385:SF1">
    <property type="entry name" value="RIBOFLAVIN TRANSPORTER RIBJ"/>
    <property type="match status" value="1"/>
</dbReference>
<dbReference type="PANTHER" id="PTHR43385">
    <property type="entry name" value="RIBOFLAVIN TRANSPORTER RIBJ"/>
    <property type="match status" value="1"/>
</dbReference>
<dbReference type="InterPro" id="IPR052983">
    <property type="entry name" value="MFS_Riboflavin_Transporter"/>
</dbReference>
<dbReference type="OrthoDB" id="6499973at2759"/>
<keyword evidence="2" id="KW-0813">Transport</keyword>
<feature type="transmembrane region" description="Helical" evidence="6">
    <location>
        <begin position="208"/>
        <end position="229"/>
    </location>
</feature>
<feature type="transmembrane region" description="Helical" evidence="6">
    <location>
        <begin position="184"/>
        <end position="202"/>
    </location>
</feature>
<feature type="transmembrane region" description="Helical" evidence="6">
    <location>
        <begin position="241"/>
        <end position="261"/>
    </location>
</feature>
<evidence type="ECO:0000256" key="2">
    <source>
        <dbReference type="ARBA" id="ARBA00022448"/>
    </source>
</evidence>
<comment type="caution">
    <text evidence="7">The sequence shown here is derived from an EMBL/GenBank/DDBJ whole genome shotgun (WGS) entry which is preliminary data.</text>
</comment>
<dbReference type="EMBL" id="JABSTR010000008">
    <property type="protein sequence ID" value="KAH9377601.1"/>
    <property type="molecule type" value="Genomic_DNA"/>
</dbReference>
<sequence length="273" mass="29670">MCGPSEKEPRENPFCDTESCSAKRSEVLAPQKHSETAVFEISFEVSLDAQHGPANKPHEKHYVQDGKRSAQVESFKTISDSQSVLIRRGMKKIATSLTNADGTASGAVHAFFLTPALYAILATYVLLEFAHTVVDTTLVAYAMDKGHPRRAAEAMIMYRAAAGMTGRLAFTFVSDAFAFKRDHLVAFSIFAESLCFALLPQASSYRSVTLLVIGFSATSGTIFALKPVMMAEHLGVDMLTATWGLLGLCLVPVMLGSPFIMGKFLSWSATHVF</sequence>
<dbReference type="SUPFAM" id="SSF103473">
    <property type="entry name" value="MFS general substrate transporter"/>
    <property type="match status" value="1"/>
</dbReference>
<keyword evidence="5 6" id="KW-0472">Membrane</keyword>
<proteinExistence type="predicted"/>
<evidence type="ECO:0000256" key="5">
    <source>
        <dbReference type="ARBA" id="ARBA00023136"/>
    </source>
</evidence>
<accession>A0A9J6GS59</accession>
<protein>
    <recommendedName>
        <fullName evidence="9">Monocarboxylate transporter</fullName>
    </recommendedName>
</protein>
<keyword evidence="8" id="KW-1185">Reference proteome</keyword>